<name>A0A0L0UIR3_9BASI</name>
<proteinExistence type="predicted"/>
<evidence type="ECO:0008006" key="3">
    <source>
        <dbReference type="Google" id="ProtNLM"/>
    </source>
</evidence>
<sequence length="139" mass="14891">RPVNRSASVAGIADDTIAPSMDPVSVQALEELDEELRLTNESAYVPPAAAQRIIIELLVNGRRLRALVDSGSEINLMTDTASVRAGLPQKPLPRPTTVRLALDADQSTPIVLRHYTTASFTDPDSSTTFDNVALTLGPI</sequence>
<protein>
    <recommendedName>
        <fullName evidence="3">Peptidase A2 domain-containing protein</fullName>
    </recommendedName>
</protein>
<dbReference type="EMBL" id="AJIL01007512">
    <property type="protein sequence ID" value="KNE86928.1"/>
    <property type="molecule type" value="Genomic_DNA"/>
</dbReference>
<dbReference type="Pfam" id="PF13650">
    <property type="entry name" value="Asp_protease_2"/>
    <property type="match status" value="1"/>
</dbReference>
<accession>A0A0L0UIR3</accession>
<organism evidence="1 2">
    <name type="scientific">Puccinia striiformis f. sp. tritici PST-78</name>
    <dbReference type="NCBI Taxonomy" id="1165861"/>
    <lineage>
        <taxon>Eukaryota</taxon>
        <taxon>Fungi</taxon>
        <taxon>Dikarya</taxon>
        <taxon>Basidiomycota</taxon>
        <taxon>Pucciniomycotina</taxon>
        <taxon>Pucciniomycetes</taxon>
        <taxon>Pucciniales</taxon>
        <taxon>Pucciniaceae</taxon>
        <taxon>Puccinia</taxon>
    </lineage>
</organism>
<dbReference type="SUPFAM" id="SSF50630">
    <property type="entry name" value="Acid proteases"/>
    <property type="match status" value="1"/>
</dbReference>
<evidence type="ECO:0000313" key="1">
    <source>
        <dbReference type="EMBL" id="KNE86928.1"/>
    </source>
</evidence>
<dbReference type="CDD" id="cd00303">
    <property type="entry name" value="retropepsin_like"/>
    <property type="match status" value="1"/>
</dbReference>
<gene>
    <name evidence="1" type="ORF">PSTG_19703</name>
</gene>
<comment type="caution">
    <text evidence="1">The sequence shown here is derived from an EMBL/GenBank/DDBJ whole genome shotgun (WGS) entry which is preliminary data.</text>
</comment>
<feature type="non-terminal residue" evidence="1">
    <location>
        <position position="1"/>
    </location>
</feature>
<feature type="non-terminal residue" evidence="1">
    <location>
        <position position="139"/>
    </location>
</feature>
<dbReference type="Gene3D" id="2.40.70.10">
    <property type="entry name" value="Acid Proteases"/>
    <property type="match status" value="1"/>
</dbReference>
<dbReference type="Proteomes" id="UP000054564">
    <property type="component" value="Unassembled WGS sequence"/>
</dbReference>
<dbReference type="AlphaFoldDB" id="A0A0L0UIR3"/>
<reference evidence="2" key="1">
    <citation type="submission" date="2014-03" db="EMBL/GenBank/DDBJ databases">
        <title>The Genome Sequence of Puccinia striiformis f. sp. tritici PST-78.</title>
        <authorList>
            <consortium name="The Broad Institute Genome Sequencing Platform"/>
            <person name="Cuomo C."/>
            <person name="Hulbert S."/>
            <person name="Chen X."/>
            <person name="Walker B."/>
            <person name="Young S.K."/>
            <person name="Zeng Q."/>
            <person name="Gargeya S."/>
            <person name="Fitzgerald M."/>
            <person name="Haas B."/>
            <person name="Abouelleil A."/>
            <person name="Alvarado L."/>
            <person name="Arachchi H.M."/>
            <person name="Berlin A.M."/>
            <person name="Chapman S.B."/>
            <person name="Goldberg J."/>
            <person name="Griggs A."/>
            <person name="Gujja S."/>
            <person name="Hansen M."/>
            <person name="Howarth C."/>
            <person name="Imamovic A."/>
            <person name="Larimer J."/>
            <person name="McCowan C."/>
            <person name="Montmayeur A."/>
            <person name="Murphy C."/>
            <person name="Neiman D."/>
            <person name="Pearson M."/>
            <person name="Priest M."/>
            <person name="Roberts A."/>
            <person name="Saif S."/>
            <person name="Shea T."/>
            <person name="Sisk P."/>
            <person name="Sykes S."/>
            <person name="Wortman J."/>
            <person name="Nusbaum C."/>
            <person name="Birren B."/>
        </authorList>
    </citation>
    <scope>NUCLEOTIDE SEQUENCE [LARGE SCALE GENOMIC DNA]</scope>
    <source>
        <strain evidence="2">race PST-78</strain>
    </source>
</reference>
<dbReference type="InterPro" id="IPR021109">
    <property type="entry name" value="Peptidase_aspartic_dom_sf"/>
</dbReference>
<evidence type="ECO:0000313" key="2">
    <source>
        <dbReference type="Proteomes" id="UP000054564"/>
    </source>
</evidence>
<keyword evidence="2" id="KW-1185">Reference proteome</keyword>